<keyword evidence="5 19" id="KW-0812">Transmembrane</keyword>
<feature type="domain" description="Ig-like" evidence="20">
    <location>
        <begin position="50"/>
        <end position="146"/>
    </location>
</feature>
<reference evidence="21" key="1">
    <citation type="submission" date="2020-11" db="EMBL/GenBank/DDBJ databases">
        <authorList>
            <person name="Tran Van P."/>
        </authorList>
    </citation>
    <scope>NUCLEOTIDE SEQUENCE</scope>
</reference>
<evidence type="ECO:0000256" key="8">
    <source>
        <dbReference type="ARBA" id="ARBA00022741"/>
    </source>
</evidence>
<evidence type="ECO:0000313" key="22">
    <source>
        <dbReference type="Proteomes" id="UP000759131"/>
    </source>
</evidence>
<evidence type="ECO:0000256" key="16">
    <source>
        <dbReference type="ARBA" id="ARBA00023180"/>
    </source>
</evidence>
<evidence type="ECO:0000256" key="11">
    <source>
        <dbReference type="ARBA" id="ARBA00022989"/>
    </source>
</evidence>
<dbReference type="GO" id="GO:0005524">
    <property type="term" value="F:ATP binding"/>
    <property type="evidence" value="ECO:0007669"/>
    <property type="project" value="UniProtKB-KW"/>
</dbReference>
<evidence type="ECO:0000256" key="1">
    <source>
        <dbReference type="ARBA" id="ARBA00004167"/>
    </source>
</evidence>
<keyword evidence="8" id="KW-0547">Nucleotide-binding</keyword>
<dbReference type="EMBL" id="CAJPIZ010002555">
    <property type="protein sequence ID" value="CAG2105204.1"/>
    <property type="molecule type" value="Genomic_DNA"/>
</dbReference>
<keyword evidence="10" id="KW-0067">ATP-binding</keyword>
<evidence type="ECO:0000256" key="5">
    <source>
        <dbReference type="ARBA" id="ARBA00022692"/>
    </source>
</evidence>
<evidence type="ECO:0000256" key="17">
    <source>
        <dbReference type="ARBA" id="ARBA00023319"/>
    </source>
</evidence>
<protein>
    <recommendedName>
        <fullName evidence="2">receptor protein-tyrosine kinase</fullName>
        <ecNumber evidence="2">2.7.10.1</ecNumber>
    </recommendedName>
</protein>
<dbReference type="AlphaFoldDB" id="A0A7R9PXV6"/>
<evidence type="ECO:0000256" key="18">
    <source>
        <dbReference type="SAM" id="MobiDB-lite"/>
    </source>
</evidence>
<keyword evidence="16" id="KW-0325">Glycoprotein</keyword>
<dbReference type="PROSITE" id="PS50835">
    <property type="entry name" value="IG_LIKE"/>
    <property type="match status" value="1"/>
</dbReference>
<keyword evidence="11 19" id="KW-1133">Transmembrane helix</keyword>
<evidence type="ECO:0000256" key="4">
    <source>
        <dbReference type="ARBA" id="ARBA00022679"/>
    </source>
</evidence>
<dbReference type="PANTHER" id="PTHR19890">
    <property type="entry name" value="FIBROBLAST GROWTH FACTOR RECEPTOR"/>
    <property type="match status" value="1"/>
</dbReference>
<keyword evidence="22" id="KW-1185">Reference proteome</keyword>
<evidence type="ECO:0000256" key="3">
    <source>
        <dbReference type="ARBA" id="ARBA00022553"/>
    </source>
</evidence>
<evidence type="ECO:0000256" key="14">
    <source>
        <dbReference type="ARBA" id="ARBA00023157"/>
    </source>
</evidence>
<keyword evidence="14" id="KW-1015">Disulfide bond</keyword>
<feature type="transmembrane region" description="Helical" evidence="19">
    <location>
        <begin position="164"/>
        <end position="186"/>
    </location>
</feature>
<evidence type="ECO:0000256" key="13">
    <source>
        <dbReference type="ARBA" id="ARBA00023137"/>
    </source>
</evidence>
<comment type="subcellular location">
    <subcellularLocation>
        <location evidence="1">Membrane</location>
        <topology evidence="1">Single-pass membrane protein</topology>
    </subcellularLocation>
</comment>
<evidence type="ECO:0000256" key="2">
    <source>
        <dbReference type="ARBA" id="ARBA00011902"/>
    </source>
</evidence>
<dbReference type="OrthoDB" id="5984265at2759"/>
<dbReference type="InterPro" id="IPR036179">
    <property type="entry name" value="Ig-like_dom_sf"/>
</dbReference>
<dbReference type="Proteomes" id="UP000759131">
    <property type="component" value="Unassembled WGS sequence"/>
</dbReference>
<dbReference type="SMART" id="SM00409">
    <property type="entry name" value="IG"/>
    <property type="match status" value="1"/>
</dbReference>
<feature type="region of interest" description="Disordered" evidence="18">
    <location>
        <begin position="254"/>
        <end position="284"/>
    </location>
</feature>
<accession>A0A7R9PXV6</accession>
<feature type="compositionally biased region" description="Acidic residues" evidence="18">
    <location>
        <begin position="254"/>
        <end position="283"/>
    </location>
</feature>
<keyword evidence="4" id="KW-0808">Transferase</keyword>
<organism evidence="21">
    <name type="scientific">Medioppia subpectinata</name>
    <dbReference type="NCBI Taxonomy" id="1979941"/>
    <lineage>
        <taxon>Eukaryota</taxon>
        <taxon>Metazoa</taxon>
        <taxon>Ecdysozoa</taxon>
        <taxon>Arthropoda</taxon>
        <taxon>Chelicerata</taxon>
        <taxon>Arachnida</taxon>
        <taxon>Acari</taxon>
        <taxon>Acariformes</taxon>
        <taxon>Sarcoptiformes</taxon>
        <taxon>Oribatida</taxon>
        <taxon>Brachypylina</taxon>
        <taxon>Oppioidea</taxon>
        <taxon>Oppiidae</taxon>
        <taxon>Medioppia</taxon>
    </lineage>
</organism>
<dbReference type="InterPro" id="IPR013098">
    <property type="entry name" value="Ig_I-set"/>
</dbReference>
<evidence type="ECO:0000256" key="15">
    <source>
        <dbReference type="ARBA" id="ARBA00023170"/>
    </source>
</evidence>
<dbReference type="GO" id="GO:0004714">
    <property type="term" value="F:transmembrane receptor protein tyrosine kinase activity"/>
    <property type="evidence" value="ECO:0007669"/>
    <property type="project" value="UniProtKB-EC"/>
</dbReference>
<keyword evidence="12 19" id="KW-0472">Membrane</keyword>
<evidence type="ECO:0000256" key="10">
    <source>
        <dbReference type="ARBA" id="ARBA00022840"/>
    </source>
</evidence>
<dbReference type="InterPro" id="IPR052615">
    <property type="entry name" value="FGFRL"/>
</dbReference>
<gene>
    <name evidence="21" type="ORF">OSB1V03_LOCUS5214</name>
</gene>
<dbReference type="Gene3D" id="2.60.40.10">
    <property type="entry name" value="Immunoglobulins"/>
    <property type="match status" value="2"/>
</dbReference>
<dbReference type="EC" id="2.7.10.1" evidence="2"/>
<dbReference type="InterPro" id="IPR003599">
    <property type="entry name" value="Ig_sub"/>
</dbReference>
<sequence>MRMTIRKWGLSMKNMAVTDSGDYMCVASNRNGNINHTIVVEVKDFLAHKPVFNTHEYPLNQTLTVGQTAIFDCQFVSDMEAVVDWLKMITDDNKTIITNLRYTDLKYEKTSVHELFIHNLTFEDTANYSCVVENYYGISYKNFTLKVISDDPIVEVMRSSDTHWIAIGLIVSTFVVGSFLCCCIVCRRPKNVTISAQKSFIIKKKIILEKPDSDKSNDSIAPLVKIDYQAIEVDSDICRLNGLTSQYELPLDPEWEISRDSDDEEEEEPEQEDEEEENNDCEEDVQKQRHFVFQRNIDNKCYDITELEIRTKYLSDRLNIYRDKEDFV</sequence>
<keyword evidence="13" id="KW-0829">Tyrosine-protein kinase</keyword>
<evidence type="ECO:0000313" key="21">
    <source>
        <dbReference type="EMBL" id="CAD7624774.1"/>
    </source>
</evidence>
<dbReference type="PANTHER" id="PTHR19890:SF10">
    <property type="entry name" value="FIBROBLAST GROWTH FACTOR RECEPTOR-LIKE 1"/>
    <property type="match status" value="1"/>
</dbReference>
<keyword evidence="6" id="KW-0732">Signal</keyword>
<evidence type="ECO:0000256" key="9">
    <source>
        <dbReference type="ARBA" id="ARBA00022777"/>
    </source>
</evidence>
<evidence type="ECO:0000256" key="6">
    <source>
        <dbReference type="ARBA" id="ARBA00022729"/>
    </source>
</evidence>
<name>A0A7R9PXV6_9ACAR</name>
<dbReference type="FunFam" id="2.60.40.10:FF:000020">
    <property type="entry name" value="Fibroblast growth factor receptor"/>
    <property type="match status" value="1"/>
</dbReference>
<dbReference type="InterPro" id="IPR013783">
    <property type="entry name" value="Ig-like_fold"/>
</dbReference>
<keyword evidence="17" id="KW-0393">Immunoglobulin domain</keyword>
<evidence type="ECO:0000256" key="19">
    <source>
        <dbReference type="SAM" id="Phobius"/>
    </source>
</evidence>
<evidence type="ECO:0000256" key="7">
    <source>
        <dbReference type="ARBA" id="ARBA00022737"/>
    </source>
</evidence>
<dbReference type="SUPFAM" id="SSF48726">
    <property type="entry name" value="Immunoglobulin"/>
    <property type="match status" value="2"/>
</dbReference>
<keyword evidence="3" id="KW-0597">Phosphoprotein</keyword>
<keyword evidence="7" id="KW-0677">Repeat</keyword>
<dbReference type="EMBL" id="OC857130">
    <property type="protein sequence ID" value="CAD7624774.1"/>
    <property type="molecule type" value="Genomic_DNA"/>
</dbReference>
<keyword evidence="9" id="KW-0418">Kinase</keyword>
<dbReference type="Pfam" id="PF07679">
    <property type="entry name" value="I-set"/>
    <property type="match status" value="1"/>
</dbReference>
<dbReference type="InterPro" id="IPR007110">
    <property type="entry name" value="Ig-like_dom"/>
</dbReference>
<proteinExistence type="predicted"/>
<evidence type="ECO:0000256" key="12">
    <source>
        <dbReference type="ARBA" id="ARBA00023136"/>
    </source>
</evidence>
<evidence type="ECO:0000259" key="20">
    <source>
        <dbReference type="PROSITE" id="PS50835"/>
    </source>
</evidence>
<keyword evidence="15" id="KW-0675">Receptor</keyword>
<dbReference type="GO" id="GO:0016020">
    <property type="term" value="C:membrane"/>
    <property type="evidence" value="ECO:0007669"/>
    <property type="project" value="UniProtKB-SubCell"/>
</dbReference>